<dbReference type="InterPro" id="IPR056924">
    <property type="entry name" value="SH3_Tf2-1"/>
</dbReference>
<dbReference type="InterPro" id="IPR041588">
    <property type="entry name" value="Integrase_H2C2"/>
</dbReference>
<dbReference type="PANTHER" id="PTHR24559:SF444">
    <property type="entry name" value="REVERSE TRANSCRIPTASE DOMAIN-CONTAINING PROTEIN"/>
    <property type="match status" value="1"/>
</dbReference>
<dbReference type="InterPro" id="IPR053134">
    <property type="entry name" value="RNA-dir_DNA_polymerase"/>
</dbReference>
<feature type="domain" description="Reverse transcriptase" evidence="1">
    <location>
        <begin position="52"/>
        <end position="231"/>
    </location>
</feature>
<dbReference type="InterPro" id="IPR036397">
    <property type="entry name" value="RNaseH_sf"/>
</dbReference>
<dbReference type="Gene3D" id="3.10.10.10">
    <property type="entry name" value="HIV Type 1 Reverse Transcriptase, subunit A, domain 1"/>
    <property type="match status" value="1"/>
</dbReference>
<dbReference type="PANTHER" id="PTHR24559">
    <property type="entry name" value="TRANSPOSON TY3-I GAG-POL POLYPROTEIN"/>
    <property type="match status" value="1"/>
</dbReference>
<dbReference type="SUPFAM" id="SSF56672">
    <property type="entry name" value="DNA/RNA polymerases"/>
    <property type="match status" value="1"/>
</dbReference>
<dbReference type="Gene3D" id="3.30.70.270">
    <property type="match status" value="2"/>
</dbReference>
<dbReference type="AlphaFoldDB" id="A0A438I1N1"/>
<dbReference type="Pfam" id="PF24626">
    <property type="entry name" value="SH3_Tf2-1"/>
    <property type="match status" value="1"/>
</dbReference>
<organism evidence="2 3">
    <name type="scientific">Vitis vinifera</name>
    <name type="common">Grape</name>
    <dbReference type="NCBI Taxonomy" id="29760"/>
    <lineage>
        <taxon>Eukaryota</taxon>
        <taxon>Viridiplantae</taxon>
        <taxon>Streptophyta</taxon>
        <taxon>Embryophyta</taxon>
        <taxon>Tracheophyta</taxon>
        <taxon>Spermatophyta</taxon>
        <taxon>Magnoliopsida</taxon>
        <taxon>eudicotyledons</taxon>
        <taxon>Gunneridae</taxon>
        <taxon>Pentapetalae</taxon>
        <taxon>rosids</taxon>
        <taxon>Vitales</taxon>
        <taxon>Vitaceae</taxon>
        <taxon>Viteae</taxon>
        <taxon>Vitis</taxon>
    </lineage>
</organism>
<evidence type="ECO:0000259" key="1">
    <source>
        <dbReference type="PROSITE" id="PS50878"/>
    </source>
</evidence>
<evidence type="ECO:0000313" key="3">
    <source>
        <dbReference type="Proteomes" id="UP000288805"/>
    </source>
</evidence>
<dbReference type="Gene3D" id="1.10.340.70">
    <property type="match status" value="1"/>
</dbReference>
<evidence type="ECO:0000313" key="2">
    <source>
        <dbReference type="EMBL" id="RVW90601.1"/>
    </source>
</evidence>
<dbReference type="FunFam" id="3.30.70.270:FF:000020">
    <property type="entry name" value="Transposon Tf2-6 polyprotein-like Protein"/>
    <property type="match status" value="1"/>
</dbReference>
<dbReference type="Gene3D" id="3.30.420.10">
    <property type="entry name" value="Ribonuclease H-like superfamily/Ribonuclease H"/>
    <property type="match status" value="1"/>
</dbReference>
<dbReference type="InterPro" id="IPR043128">
    <property type="entry name" value="Rev_trsase/Diguanyl_cyclase"/>
</dbReference>
<dbReference type="EMBL" id="QGNW01000153">
    <property type="protein sequence ID" value="RVW90601.1"/>
    <property type="molecule type" value="Genomic_DNA"/>
</dbReference>
<dbReference type="Proteomes" id="UP000288805">
    <property type="component" value="Unassembled WGS sequence"/>
</dbReference>
<dbReference type="GO" id="GO:0003676">
    <property type="term" value="F:nucleic acid binding"/>
    <property type="evidence" value="ECO:0007669"/>
    <property type="project" value="InterPro"/>
</dbReference>
<dbReference type="InterPro" id="IPR043502">
    <property type="entry name" value="DNA/RNA_pol_sf"/>
</dbReference>
<name>A0A438I1N1_VITVI</name>
<dbReference type="InterPro" id="IPR000477">
    <property type="entry name" value="RT_dom"/>
</dbReference>
<dbReference type="Pfam" id="PF17919">
    <property type="entry name" value="RT_RNaseH_2"/>
    <property type="match status" value="1"/>
</dbReference>
<dbReference type="Pfam" id="PF17921">
    <property type="entry name" value="Integrase_H2C2"/>
    <property type="match status" value="1"/>
</dbReference>
<protein>
    <submittedName>
        <fullName evidence="2">Retrovirus-related Pol polyprotein from transposon 17.6</fullName>
    </submittedName>
</protein>
<proteinExistence type="predicted"/>
<gene>
    <name evidence="2" type="primary">pol_2371</name>
    <name evidence="2" type="ORF">CK203_038735</name>
</gene>
<reference evidence="2 3" key="1">
    <citation type="journal article" date="2018" name="PLoS Genet.">
        <title>Population sequencing reveals clonal diversity and ancestral inbreeding in the grapevine cultivar Chardonnay.</title>
        <authorList>
            <person name="Roach M.J."/>
            <person name="Johnson D.L."/>
            <person name="Bohlmann J."/>
            <person name="van Vuuren H.J."/>
            <person name="Jones S.J."/>
            <person name="Pretorius I.S."/>
            <person name="Schmidt S.A."/>
            <person name="Borneman A.R."/>
        </authorList>
    </citation>
    <scope>NUCLEOTIDE SEQUENCE [LARGE SCALE GENOMIC DNA]</scope>
    <source>
        <strain evidence="3">cv. Chardonnay</strain>
        <tissue evidence="2">Leaf</tissue>
    </source>
</reference>
<dbReference type="SUPFAM" id="SSF53098">
    <property type="entry name" value="Ribonuclease H-like"/>
    <property type="match status" value="1"/>
</dbReference>
<dbReference type="InterPro" id="IPR012337">
    <property type="entry name" value="RNaseH-like_sf"/>
</dbReference>
<dbReference type="InterPro" id="IPR041577">
    <property type="entry name" value="RT_RNaseH_2"/>
</dbReference>
<dbReference type="PROSITE" id="PS50878">
    <property type="entry name" value="RT_POL"/>
    <property type="match status" value="1"/>
</dbReference>
<dbReference type="FunFam" id="1.10.340.70:FF:000001">
    <property type="entry name" value="Retrovirus-related Pol polyprotein from transposon gypsy-like Protein"/>
    <property type="match status" value="1"/>
</dbReference>
<dbReference type="Pfam" id="PF00078">
    <property type="entry name" value="RVT_1"/>
    <property type="match status" value="1"/>
</dbReference>
<comment type="caution">
    <text evidence="2">The sequence shown here is derived from an EMBL/GenBank/DDBJ whole genome shotgun (WGS) entry which is preliminary data.</text>
</comment>
<accession>A0A438I1N1</accession>
<sequence>MSFQRGLPGLPPEREVEFTIDVALGTTPISKAPYKMTPLELKELKIQLQELLDKGFIKLSVSHWGAPVLFVKKKDGSMRLCIDYRELNKVTVRNKYPLHWIDDLFDQLQGACVFSKIDLRSSYHQLRVRSEDVSKTAFRTRYGHYEFLVMSFGLTNAPVAFMDLMNRVFKPYLDQFVVVFIDDILVYSKTREEHERHLGIILQTLRDKQLYAKLKKCEFWLDKVSFLGHVVTKDGISVDLGKGLAGYYRRFIERFSKIALPLTRLTHKWVKFEWSNDCKRSFQELKNRLVTAPILTISSSSGGFVVYKDASRQGLGCVLIGGGLSCLKTMAALFNITQGRRMLCADALSRKSVGSLVAIKDLICVPNDGDLRRELLEEAHCSRLAIHPGGTKMYKDLRQNYWWSGMKRDIAQFVAQCLVCQQVKAEYQRPVGFLQPLSIPEWKWEHITMDFVTGLPKTLGRNNAIWVIVDRLTKSAHFLPMKVNFSMDRLASLYIKEIVRMHGVPVSISDGQSERVIQVLEDLLRACALDLKVYNEFGRKGKLSPRFVGPFELLERVGTLAYKAALPPSLYKIHNVFHVSTLRKYIYDPSHVVELESIQISKDLTYEEVPVQIVDVMDNVLRHVVVKILENVRLESDFRVEEQISIGILSSGEE</sequence>
<dbReference type="CDD" id="cd01647">
    <property type="entry name" value="RT_LTR"/>
    <property type="match status" value="1"/>
</dbReference>